<dbReference type="GO" id="GO:0005654">
    <property type="term" value="C:nucleoplasm"/>
    <property type="evidence" value="ECO:0007669"/>
    <property type="project" value="TreeGrafter"/>
</dbReference>
<dbReference type="GO" id="GO:0006397">
    <property type="term" value="P:mRNA processing"/>
    <property type="evidence" value="ECO:0007669"/>
    <property type="project" value="UniProtKB-KW"/>
</dbReference>
<keyword evidence="9" id="KW-1185">Reference proteome</keyword>
<evidence type="ECO:0000313" key="9">
    <source>
        <dbReference type="Proteomes" id="UP000887565"/>
    </source>
</evidence>
<proteinExistence type="inferred from homology"/>
<sequence>MTDHHKFNGFCTTRLPYRSGNIPRAVKTYTISDESVYLLIFNIPSINVIEELARLLNQFGKILQFEKVEHYPGPIELFSEVLMVKYKNLKSAKVAKNKMDNYSFMGNVLHVCYAPEYENLDETRLKLSTHANFVRNFSSQGSANRRKFRKTRNDKKKSNINTNDEKSSSTSTISERKFDNNEKQSSGPVENFGISTPQKLPLIERSSKYSIRTSRPRLKLKLR</sequence>
<evidence type="ECO:0000256" key="2">
    <source>
        <dbReference type="ARBA" id="ARBA00015189"/>
    </source>
</evidence>
<evidence type="ECO:0000313" key="10">
    <source>
        <dbReference type="WBParaSite" id="nRc.2.0.1.t29525-RA"/>
    </source>
</evidence>
<name>A0A915JT65_ROMCU</name>
<comment type="function">
    <text evidence="7">As a component of the minor spliceosome, involved in the splicing of U12-type introns in pre-mRNAs.</text>
</comment>
<comment type="similarity">
    <text evidence="1">Belongs to the RBM48 family.</text>
</comment>
<evidence type="ECO:0000256" key="7">
    <source>
        <dbReference type="ARBA" id="ARBA00035004"/>
    </source>
</evidence>
<dbReference type="InterPro" id="IPR039599">
    <property type="entry name" value="RBM48"/>
</dbReference>
<feature type="compositionally biased region" description="Polar residues" evidence="8">
    <location>
        <begin position="183"/>
        <end position="197"/>
    </location>
</feature>
<dbReference type="CDD" id="cd12442">
    <property type="entry name" value="RRM_RBM48"/>
    <property type="match status" value="1"/>
</dbReference>
<accession>A0A915JT65</accession>
<evidence type="ECO:0000256" key="4">
    <source>
        <dbReference type="ARBA" id="ARBA00022728"/>
    </source>
</evidence>
<dbReference type="SUPFAM" id="SSF54928">
    <property type="entry name" value="RNA-binding domain, RBD"/>
    <property type="match status" value="1"/>
</dbReference>
<dbReference type="GO" id="GO:0003723">
    <property type="term" value="F:RNA binding"/>
    <property type="evidence" value="ECO:0007669"/>
    <property type="project" value="UniProtKB-KW"/>
</dbReference>
<dbReference type="InterPro" id="IPR012677">
    <property type="entry name" value="Nucleotide-bd_a/b_plait_sf"/>
</dbReference>
<keyword evidence="4" id="KW-0747">Spliceosome</keyword>
<dbReference type="GO" id="GO:0005681">
    <property type="term" value="C:spliceosomal complex"/>
    <property type="evidence" value="ECO:0007669"/>
    <property type="project" value="UniProtKB-KW"/>
</dbReference>
<dbReference type="PANTHER" id="PTHR20957">
    <property type="entry name" value="RNA-BINDING PROTEIN 48"/>
    <property type="match status" value="1"/>
</dbReference>
<evidence type="ECO:0000256" key="8">
    <source>
        <dbReference type="SAM" id="MobiDB-lite"/>
    </source>
</evidence>
<evidence type="ECO:0000256" key="6">
    <source>
        <dbReference type="ARBA" id="ARBA00023187"/>
    </source>
</evidence>
<evidence type="ECO:0000256" key="1">
    <source>
        <dbReference type="ARBA" id="ARBA00006938"/>
    </source>
</evidence>
<dbReference type="Gene3D" id="3.30.70.330">
    <property type="match status" value="1"/>
</dbReference>
<feature type="region of interest" description="Disordered" evidence="8">
    <location>
        <begin position="140"/>
        <end position="197"/>
    </location>
</feature>
<reference evidence="10" key="1">
    <citation type="submission" date="2022-11" db="UniProtKB">
        <authorList>
            <consortium name="WormBaseParasite"/>
        </authorList>
    </citation>
    <scope>IDENTIFICATION</scope>
</reference>
<dbReference type="OMA" id="DEARWMK"/>
<dbReference type="WBParaSite" id="nRc.2.0.1.t29525-RA">
    <property type="protein sequence ID" value="nRc.2.0.1.t29525-RA"/>
    <property type="gene ID" value="nRc.2.0.1.g29525"/>
</dbReference>
<protein>
    <recommendedName>
        <fullName evidence="2">RNA-binding protein 48</fullName>
    </recommendedName>
</protein>
<evidence type="ECO:0000256" key="5">
    <source>
        <dbReference type="ARBA" id="ARBA00022884"/>
    </source>
</evidence>
<evidence type="ECO:0000256" key="3">
    <source>
        <dbReference type="ARBA" id="ARBA00022664"/>
    </source>
</evidence>
<dbReference type="InterPro" id="IPR035979">
    <property type="entry name" value="RBD_domain_sf"/>
</dbReference>
<keyword evidence="6" id="KW-0508">mRNA splicing</keyword>
<keyword evidence="3" id="KW-0507">mRNA processing</keyword>
<dbReference type="PANTHER" id="PTHR20957:SF0">
    <property type="entry name" value="RNA-BINDING PROTEIN 48"/>
    <property type="match status" value="1"/>
</dbReference>
<dbReference type="InterPro" id="IPR034264">
    <property type="entry name" value="RBM48_RRM"/>
</dbReference>
<organism evidence="9 10">
    <name type="scientific">Romanomermis culicivorax</name>
    <name type="common">Nematode worm</name>
    <dbReference type="NCBI Taxonomy" id="13658"/>
    <lineage>
        <taxon>Eukaryota</taxon>
        <taxon>Metazoa</taxon>
        <taxon>Ecdysozoa</taxon>
        <taxon>Nematoda</taxon>
        <taxon>Enoplea</taxon>
        <taxon>Dorylaimia</taxon>
        <taxon>Mermithida</taxon>
        <taxon>Mermithoidea</taxon>
        <taxon>Mermithidae</taxon>
        <taxon>Romanomermis</taxon>
    </lineage>
</organism>
<feature type="compositionally biased region" description="Basic residues" evidence="8">
    <location>
        <begin position="144"/>
        <end position="155"/>
    </location>
</feature>
<dbReference type="GO" id="GO:0008380">
    <property type="term" value="P:RNA splicing"/>
    <property type="evidence" value="ECO:0007669"/>
    <property type="project" value="UniProtKB-KW"/>
</dbReference>
<dbReference type="AlphaFoldDB" id="A0A915JT65"/>
<keyword evidence="5" id="KW-0694">RNA-binding</keyword>
<dbReference type="Proteomes" id="UP000887565">
    <property type="component" value="Unplaced"/>
</dbReference>